<dbReference type="AlphaFoldDB" id="A0A699KLM0"/>
<reference evidence="1" key="1">
    <citation type="journal article" date="2019" name="Sci. Rep.">
        <title>Draft genome of Tanacetum cinerariifolium, the natural source of mosquito coil.</title>
        <authorList>
            <person name="Yamashiro T."/>
            <person name="Shiraishi A."/>
            <person name="Satake H."/>
            <person name="Nakayama K."/>
        </authorList>
    </citation>
    <scope>NUCLEOTIDE SEQUENCE</scope>
</reference>
<evidence type="ECO:0008006" key="2">
    <source>
        <dbReference type="Google" id="ProtNLM"/>
    </source>
</evidence>
<gene>
    <name evidence="1" type="ORF">Tci_667910</name>
</gene>
<dbReference type="CDD" id="cd00303">
    <property type="entry name" value="retropepsin_like"/>
    <property type="match status" value="1"/>
</dbReference>
<dbReference type="InterPro" id="IPR021109">
    <property type="entry name" value="Peptidase_aspartic_dom_sf"/>
</dbReference>
<organism evidence="1">
    <name type="scientific">Tanacetum cinerariifolium</name>
    <name type="common">Dalmatian daisy</name>
    <name type="synonym">Chrysanthemum cinerariifolium</name>
    <dbReference type="NCBI Taxonomy" id="118510"/>
    <lineage>
        <taxon>Eukaryota</taxon>
        <taxon>Viridiplantae</taxon>
        <taxon>Streptophyta</taxon>
        <taxon>Embryophyta</taxon>
        <taxon>Tracheophyta</taxon>
        <taxon>Spermatophyta</taxon>
        <taxon>Magnoliopsida</taxon>
        <taxon>eudicotyledons</taxon>
        <taxon>Gunneridae</taxon>
        <taxon>Pentapetalae</taxon>
        <taxon>asterids</taxon>
        <taxon>campanulids</taxon>
        <taxon>Asterales</taxon>
        <taxon>Asteraceae</taxon>
        <taxon>Asteroideae</taxon>
        <taxon>Anthemideae</taxon>
        <taxon>Anthemidinae</taxon>
        <taxon>Tanacetum</taxon>
    </lineage>
</organism>
<evidence type="ECO:0000313" key="1">
    <source>
        <dbReference type="EMBL" id="GFA95938.1"/>
    </source>
</evidence>
<protein>
    <recommendedName>
        <fullName evidence="2">Reverse transcriptase domain-containing protein</fullName>
    </recommendedName>
</protein>
<accession>A0A699KLM0</accession>
<name>A0A699KLM0_TANCI</name>
<comment type="caution">
    <text evidence="1">The sequence shown here is derived from an EMBL/GenBank/DDBJ whole genome shotgun (WGS) entry which is preliminary data.</text>
</comment>
<feature type="non-terminal residue" evidence="1">
    <location>
        <position position="170"/>
    </location>
</feature>
<dbReference type="Gene3D" id="2.40.70.10">
    <property type="entry name" value="Acid Proteases"/>
    <property type="match status" value="1"/>
</dbReference>
<dbReference type="PANTHER" id="PTHR33067:SF9">
    <property type="entry name" value="RNA-DIRECTED DNA POLYMERASE"/>
    <property type="match status" value="1"/>
</dbReference>
<sequence length="170" mass="19469">MKDPRLFTLPCKLGDSKPFNTLTDLGSCVKIIPLYLFKKFNIRLLEETDHAFGLADETKSYPVRIVKDVEVHIRKLKLFNDLYVVDMKKDPEAPFLVGRGFLAIANVVIDCRMAKIAVREGITRLVFRVKGVDLGKEEAPYWTTHGKDFVDCHLPAEWEIAKDSELNLFK</sequence>
<dbReference type="EMBL" id="BKCJ010522292">
    <property type="protein sequence ID" value="GFA95938.1"/>
    <property type="molecule type" value="Genomic_DNA"/>
</dbReference>
<proteinExistence type="predicted"/>
<dbReference type="PANTHER" id="PTHR33067">
    <property type="entry name" value="RNA-DIRECTED DNA POLYMERASE-RELATED"/>
    <property type="match status" value="1"/>
</dbReference>